<keyword evidence="1" id="KW-0812">Transmembrane</keyword>
<dbReference type="AlphaFoldDB" id="A0A1B6LFB2"/>
<evidence type="ECO:0000313" key="2">
    <source>
        <dbReference type="EMBL" id="JAT22368.1"/>
    </source>
</evidence>
<feature type="non-terminal residue" evidence="2">
    <location>
        <position position="1"/>
    </location>
</feature>
<gene>
    <name evidence="2" type="ORF">g.6566</name>
</gene>
<dbReference type="GO" id="GO:0008528">
    <property type="term" value="F:G protein-coupled peptide receptor activity"/>
    <property type="evidence" value="ECO:0007669"/>
    <property type="project" value="TreeGrafter"/>
</dbReference>
<feature type="transmembrane region" description="Helical" evidence="1">
    <location>
        <begin position="204"/>
        <end position="222"/>
    </location>
</feature>
<protein>
    <recommendedName>
        <fullName evidence="3">G-protein coupled receptors family 2 profile 2 domain-containing protein</fullName>
    </recommendedName>
</protein>
<proteinExistence type="predicted"/>
<feature type="transmembrane region" description="Helical" evidence="1">
    <location>
        <begin position="17"/>
        <end position="38"/>
    </location>
</feature>
<organism evidence="2">
    <name type="scientific">Graphocephala atropunctata</name>
    <dbReference type="NCBI Taxonomy" id="36148"/>
    <lineage>
        <taxon>Eukaryota</taxon>
        <taxon>Metazoa</taxon>
        <taxon>Ecdysozoa</taxon>
        <taxon>Arthropoda</taxon>
        <taxon>Hexapoda</taxon>
        <taxon>Insecta</taxon>
        <taxon>Pterygota</taxon>
        <taxon>Neoptera</taxon>
        <taxon>Paraneoptera</taxon>
        <taxon>Hemiptera</taxon>
        <taxon>Auchenorrhyncha</taxon>
        <taxon>Membracoidea</taxon>
        <taxon>Cicadellidae</taxon>
        <taxon>Cicadellinae</taxon>
        <taxon>Cicadellini</taxon>
        <taxon>Graphocephala</taxon>
    </lineage>
</organism>
<feature type="transmembrane region" description="Helical" evidence="1">
    <location>
        <begin position="351"/>
        <end position="375"/>
    </location>
</feature>
<sequence>SGQCYCVWHDMLNLKTISLFVISVFVLNLSLYSFNTFYPPRSECCCSRSEPSMELTVGNLQDLERVTFPLENGREDIENVSCYSDLNPRVEKCCSQFHKFFLHLQCSTVGKMLKTNNVVKIVTSKHSQKKFNAKECDFIKGIGEREFSKEDDDVVSDYRIVWKKTFEKYKIQSNNITDECLVLFISSQCDSTLESSVRNGVKRGFTVVATLILAMTLLIYALVPSLRGGFGRSILSYVVAQFAKHFFLGLNKIFLQGASISDIVRLVVQAKYFADLSAHAWQIIIAYQIWSSITNRRPCDNSPGKFRLYSALAWGLPLLIVLAGALVIGLKAKSPLKTMTSQSKGYVLLKVAARTPLLLAEGLSMLLCTATVYSLQTELRGCQRAWNTDSNRFNAVDVRGYSVFMKMSLITGVNYVLFTSLGLLQDFCLWKDCLYVLPTFLERTVKDINNVRGVEIFFIFVLQRSTWNSFQKQFYPKERSLNEKYTDPEHNSFPLSSMKRSIF</sequence>
<dbReference type="PANTHER" id="PTHR47154:SF2">
    <property type="entry name" value="G-PROTEIN COUPLED RECEPTOR MTH-RELATED"/>
    <property type="match status" value="1"/>
</dbReference>
<feature type="transmembrane region" description="Helical" evidence="1">
    <location>
        <begin position="311"/>
        <end position="330"/>
    </location>
</feature>
<evidence type="ECO:0008006" key="3">
    <source>
        <dbReference type="Google" id="ProtNLM"/>
    </source>
</evidence>
<dbReference type="InterPro" id="IPR051384">
    <property type="entry name" value="Mth_GPCR"/>
</dbReference>
<name>A0A1B6LFB2_9HEMI</name>
<keyword evidence="1" id="KW-0472">Membrane</keyword>
<dbReference type="PANTHER" id="PTHR47154">
    <property type="entry name" value="G-PROTEIN COUPLED RECEPTOR MTH-RELATED"/>
    <property type="match status" value="1"/>
</dbReference>
<keyword evidence="1" id="KW-1133">Transmembrane helix</keyword>
<evidence type="ECO:0000256" key="1">
    <source>
        <dbReference type="SAM" id="Phobius"/>
    </source>
</evidence>
<reference evidence="2" key="1">
    <citation type="submission" date="2015-11" db="EMBL/GenBank/DDBJ databases">
        <title>De novo transcriptome assembly of four potential Pierce s Disease insect vectors from Arizona vineyards.</title>
        <authorList>
            <person name="Tassone E.E."/>
        </authorList>
    </citation>
    <scope>NUCLEOTIDE SEQUENCE</scope>
</reference>
<dbReference type="Gene3D" id="1.20.1070.10">
    <property type="entry name" value="Rhodopsin 7-helix transmembrane proteins"/>
    <property type="match status" value="1"/>
</dbReference>
<dbReference type="EMBL" id="GEBQ01017609">
    <property type="protein sequence ID" value="JAT22368.1"/>
    <property type="molecule type" value="Transcribed_RNA"/>
</dbReference>
<accession>A0A1B6LFB2</accession>
<dbReference type="GO" id="GO:0005886">
    <property type="term" value="C:plasma membrane"/>
    <property type="evidence" value="ECO:0007669"/>
    <property type="project" value="TreeGrafter"/>
</dbReference>